<name>A0A3S4IBQ6_CHRVL</name>
<dbReference type="InterPro" id="IPR051337">
    <property type="entry name" value="OPA_Antiporter"/>
</dbReference>
<dbReference type="AlphaFoldDB" id="A0A3S4IBQ6"/>
<dbReference type="PANTHER" id="PTHR43826:SF6">
    <property type="entry name" value="GLYCEROL-3-PHOSPHATE TRANSPORTER"/>
    <property type="match status" value="1"/>
</dbReference>
<dbReference type="InterPro" id="IPR011701">
    <property type="entry name" value="MFS"/>
</dbReference>
<comment type="subcellular location">
    <subcellularLocation>
        <location evidence="1">Endomembrane system</location>
        <topology evidence="1">Multi-pass membrane protein</topology>
    </subcellularLocation>
</comment>
<evidence type="ECO:0000256" key="5">
    <source>
        <dbReference type="SAM" id="MobiDB-lite"/>
    </source>
</evidence>
<evidence type="ECO:0000256" key="1">
    <source>
        <dbReference type="ARBA" id="ARBA00004127"/>
    </source>
</evidence>
<evidence type="ECO:0000256" key="4">
    <source>
        <dbReference type="ARBA" id="ARBA00023136"/>
    </source>
</evidence>
<dbReference type="Gene3D" id="1.20.1250.20">
    <property type="entry name" value="MFS general substrate transporter like domains"/>
    <property type="match status" value="1"/>
</dbReference>
<feature type="transmembrane region" description="Helical" evidence="6">
    <location>
        <begin position="41"/>
        <end position="59"/>
    </location>
</feature>
<protein>
    <submittedName>
        <fullName evidence="7">G-3-P permease</fullName>
    </submittedName>
</protein>
<dbReference type="Proteomes" id="UP000275777">
    <property type="component" value="Chromosome"/>
</dbReference>
<accession>A0A3S4IBQ6</accession>
<evidence type="ECO:0000256" key="6">
    <source>
        <dbReference type="SAM" id="Phobius"/>
    </source>
</evidence>
<keyword evidence="4 6" id="KW-0472">Membrane</keyword>
<keyword evidence="2 6" id="KW-0812">Transmembrane</keyword>
<gene>
    <name evidence="7" type="primary">glpT_1</name>
    <name evidence="7" type="ORF">NCTC9695_00328</name>
</gene>
<dbReference type="Pfam" id="PF07690">
    <property type="entry name" value="MFS_1"/>
    <property type="match status" value="1"/>
</dbReference>
<keyword evidence="3 6" id="KW-1133">Transmembrane helix</keyword>
<reference evidence="7 8" key="1">
    <citation type="submission" date="2018-12" db="EMBL/GenBank/DDBJ databases">
        <authorList>
            <consortium name="Pathogen Informatics"/>
        </authorList>
    </citation>
    <scope>NUCLEOTIDE SEQUENCE [LARGE SCALE GENOMIC DNA]</scope>
    <source>
        <strain evidence="7 8">NCTC9695</strain>
    </source>
</reference>
<dbReference type="PANTHER" id="PTHR43826">
    <property type="entry name" value="GLUCOSE-6-PHOSPHATE EXCHANGER SLC37A4"/>
    <property type="match status" value="1"/>
</dbReference>
<evidence type="ECO:0000256" key="2">
    <source>
        <dbReference type="ARBA" id="ARBA00022692"/>
    </source>
</evidence>
<proteinExistence type="predicted"/>
<feature type="region of interest" description="Disordered" evidence="5">
    <location>
        <begin position="1"/>
        <end position="32"/>
    </location>
</feature>
<dbReference type="InterPro" id="IPR036259">
    <property type="entry name" value="MFS_trans_sf"/>
</dbReference>
<feature type="transmembrane region" description="Helical" evidence="6">
    <location>
        <begin position="80"/>
        <end position="101"/>
    </location>
</feature>
<evidence type="ECO:0000313" key="8">
    <source>
        <dbReference type="Proteomes" id="UP000275777"/>
    </source>
</evidence>
<dbReference type="GO" id="GO:0061513">
    <property type="term" value="F:glucose 6-phosphate:phosphate antiporter activity"/>
    <property type="evidence" value="ECO:0007669"/>
    <property type="project" value="TreeGrafter"/>
</dbReference>
<dbReference type="GO" id="GO:0035435">
    <property type="term" value="P:phosphate ion transmembrane transport"/>
    <property type="evidence" value="ECO:0007669"/>
    <property type="project" value="TreeGrafter"/>
</dbReference>
<sequence>MADGCCPHLNSERSSHDQPVQTRATPSPLPDAQQHGLYRRLRWQIFLGIFIGYAGYYLVRKNFSLAMPYLVEQGFSRGDLGFAMSGVAIAYGLSKFLMGAVSDRSNPRVFLSAAWCCPPPCSC</sequence>
<evidence type="ECO:0000313" key="7">
    <source>
        <dbReference type="EMBL" id="VEB39943.1"/>
    </source>
</evidence>
<dbReference type="GO" id="GO:0005886">
    <property type="term" value="C:plasma membrane"/>
    <property type="evidence" value="ECO:0007669"/>
    <property type="project" value="TreeGrafter"/>
</dbReference>
<organism evidence="7 8">
    <name type="scientific">Chromobacterium violaceum</name>
    <dbReference type="NCBI Taxonomy" id="536"/>
    <lineage>
        <taxon>Bacteria</taxon>
        <taxon>Pseudomonadati</taxon>
        <taxon>Pseudomonadota</taxon>
        <taxon>Betaproteobacteria</taxon>
        <taxon>Neisseriales</taxon>
        <taxon>Chromobacteriaceae</taxon>
        <taxon>Chromobacterium</taxon>
    </lineage>
</organism>
<dbReference type="EMBL" id="LR134182">
    <property type="protein sequence ID" value="VEB39943.1"/>
    <property type="molecule type" value="Genomic_DNA"/>
</dbReference>
<evidence type="ECO:0000256" key="3">
    <source>
        <dbReference type="ARBA" id="ARBA00022989"/>
    </source>
</evidence>
<dbReference type="GO" id="GO:0012505">
    <property type="term" value="C:endomembrane system"/>
    <property type="evidence" value="ECO:0007669"/>
    <property type="project" value="UniProtKB-SubCell"/>
</dbReference>
<dbReference type="SUPFAM" id="SSF103473">
    <property type="entry name" value="MFS general substrate transporter"/>
    <property type="match status" value="1"/>
</dbReference>